<feature type="compositionally biased region" description="Low complexity" evidence="1">
    <location>
        <begin position="182"/>
        <end position="201"/>
    </location>
</feature>
<dbReference type="OrthoDB" id="2508363at2759"/>
<dbReference type="AlphaFoldDB" id="A0A2N5TL69"/>
<feature type="region of interest" description="Disordered" evidence="1">
    <location>
        <begin position="179"/>
        <end position="201"/>
    </location>
</feature>
<comment type="caution">
    <text evidence="2">The sequence shown here is derived from an EMBL/GenBank/DDBJ whole genome shotgun (WGS) entry which is preliminary data.</text>
</comment>
<dbReference type="Proteomes" id="UP000235388">
    <property type="component" value="Unassembled WGS sequence"/>
</dbReference>
<accession>A0A2N5TL69</accession>
<keyword evidence="3" id="KW-1185">Reference proteome</keyword>
<organism evidence="2 3">
    <name type="scientific">Puccinia coronata f. sp. avenae</name>
    <dbReference type="NCBI Taxonomy" id="200324"/>
    <lineage>
        <taxon>Eukaryota</taxon>
        <taxon>Fungi</taxon>
        <taxon>Dikarya</taxon>
        <taxon>Basidiomycota</taxon>
        <taxon>Pucciniomycotina</taxon>
        <taxon>Pucciniomycetes</taxon>
        <taxon>Pucciniales</taxon>
        <taxon>Pucciniaceae</taxon>
        <taxon>Puccinia</taxon>
    </lineage>
</organism>
<evidence type="ECO:0000256" key="1">
    <source>
        <dbReference type="SAM" id="MobiDB-lite"/>
    </source>
</evidence>
<evidence type="ECO:0000313" key="3">
    <source>
        <dbReference type="Proteomes" id="UP000235388"/>
    </source>
</evidence>
<name>A0A2N5TL69_9BASI</name>
<evidence type="ECO:0000313" key="2">
    <source>
        <dbReference type="EMBL" id="PLW26247.1"/>
    </source>
</evidence>
<feature type="compositionally biased region" description="Polar residues" evidence="1">
    <location>
        <begin position="272"/>
        <end position="283"/>
    </location>
</feature>
<protein>
    <submittedName>
        <fullName evidence="2">Uncharacterized protein</fullName>
    </submittedName>
</protein>
<sequence length="416" mass="47318">MLFIIINYYYSQSVTPCPVLISVTLPCLPVLSLVFLLNQPSYVTSSCAETIQSTQQLYFTPYVAFWLKRSNMNQYTKTLISTPEFVHPPFDQIAHFELIKHYLKVLRLRKEEEIANYQPSDWEKLTPTEQFQLALFHSHQRAQQDTELLIKLNSINRRNQENKRRADFQRTLEYKQNFYNMSSTTSPSTSNTSTSSTTAPATSVANSITPLTAPPTILSGSLPGLTSLISTAPYPRPLDNLGAEKLPRNLAFKKTTPSLPNPQAMDVDVEPTPSTSLASIQKPQTEEEDLEIQVVSTSKEDKIAKLVKIHVANHQKFVEAQKSKATQEMMLNLLGLAQKSQKELQKLISKKEVEEYTKGWNPWEEKRVLFPHTANKNKGKNMSSLSMNNRHYNNPQKWKKLANISSAITSFYNSLD</sequence>
<reference evidence="2 3" key="1">
    <citation type="submission" date="2017-11" db="EMBL/GenBank/DDBJ databases">
        <title>De novo assembly and phasing of dikaryotic genomes from two isolates of Puccinia coronata f. sp. avenae, the causal agent of oat crown rust.</title>
        <authorList>
            <person name="Miller M.E."/>
            <person name="Zhang Y."/>
            <person name="Omidvar V."/>
            <person name="Sperschneider J."/>
            <person name="Schwessinger B."/>
            <person name="Raley C."/>
            <person name="Palmer J.M."/>
            <person name="Garnica D."/>
            <person name="Upadhyaya N."/>
            <person name="Rathjen J."/>
            <person name="Taylor J.M."/>
            <person name="Park R.F."/>
            <person name="Dodds P.N."/>
            <person name="Hirsch C.D."/>
            <person name="Kianian S.F."/>
            <person name="Figueroa M."/>
        </authorList>
    </citation>
    <scope>NUCLEOTIDE SEQUENCE [LARGE SCALE GENOMIC DNA]</scope>
    <source>
        <strain evidence="2">12NC29</strain>
    </source>
</reference>
<gene>
    <name evidence="2" type="ORF">PCANC_26637</name>
</gene>
<proteinExistence type="predicted"/>
<dbReference type="EMBL" id="PGCJ01000555">
    <property type="protein sequence ID" value="PLW26247.1"/>
    <property type="molecule type" value="Genomic_DNA"/>
</dbReference>
<feature type="region of interest" description="Disordered" evidence="1">
    <location>
        <begin position="253"/>
        <end position="285"/>
    </location>
</feature>